<dbReference type="SUPFAM" id="SSF53335">
    <property type="entry name" value="S-adenosyl-L-methionine-dependent methyltransferases"/>
    <property type="match status" value="1"/>
</dbReference>
<feature type="domain" description="Methyltransferase" evidence="3">
    <location>
        <begin position="51"/>
        <end position="150"/>
    </location>
</feature>
<dbReference type="CDD" id="cd02440">
    <property type="entry name" value="AdoMet_MTases"/>
    <property type="match status" value="1"/>
</dbReference>
<keyword evidence="2 4" id="KW-0808">Transferase</keyword>
<reference evidence="4 5" key="1">
    <citation type="submission" date="2024-10" db="EMBL/GenBank/DDBJ databases">
        <title>The Natural Products Discovery Center: Release of the First 8490 Sequenced Strains for Exploring Actinobacteria Biosynthetic Diversity.</title>
        <authorList>
            <person name="Kalkreuter E."/>
            <person name="Kautsar S.A."/>
            <person name="Yang D."/>
            <person name="Bader C.D."/>
            <person name="Teijaro C.N."/>
            <person name="Fluegel L."/>
            <person name="Davis C.M."/>
            <person name="Simpson J.R."/>
            <person name="Lauterbach L."/>
            <person name="Steele A.D."/>
            <person name="Gui C."/>
            <person name="Meng S."/>
            <person name="Li G."/>
            <person name="Viehrig K."/>
            <person name="Ye F."/>
            <person name="Su P."/>
            <person name="Kiefer A.F."/>
            <person name="Nichols A."/>
            <person name="Cepeda A.J."/>
            <person name="Yan W."/>
            <person name="Fan B."/>
            <person name="Jiang Y."/>
            <person name="Adhikari A."/>
            <person name="Zheng C.-J."/>
            <person name="Schuster L."/>
            <person name="Cowan T.M."/>
            <person name="Smanski M.J."/>
            <person name="Chevrette M.G."/>
            <person name="De Carvalho L.P.S."/>
            <person name="Shen B."/>
        </authorList>
    </citation>
    <scope>NUCLEOTIDE SEQUENCE [LARGE SCALE GENOMIC DNA]</scope>
    <source>
        <strain evidence="4 5">NPDC048320</strain>
    </source>
</reference>
<dbReference type="Proteomes" id="UP001604267">
    <property type="component" value="Unassembled WGS sequence"/>
</dbReference>
<organism evidence="4 5">
    <name type="scientific">Streptomyces cinerochromogenes</name>
    <dbReference type="NCBI Taxonomy" id="66422"/>
    <lineage>
        <taxon>Bacteria</taxon>
        <taxon>Bacillati</taxon>
        <taxon>Actinomycetota</taxon>
        <taxon>Actinomycetes</taxon>
        <taxon>Kitasatosporales</taxon>
        <taxon>Streptomycetaceae</taxon>
        <taxon>Streptomyces</taxon>
    </lineage>
</organism>
<comment type="caution">
    <text evidence="4">The sequence shown here is derived from an EMBL/GenBank/DDBJ whole genome shotgun (WGS) entry which is preliminary data.</text>
</comment>
<proteinExistence type="predicted"/>
<gene>
    <name evidence="4" type="ORF">ACGFZB_39755</name>
</gene>
<dbReference type="InterPro" id="IPR029063">
    <property type="entry name" value="SAM-dependent_MTases_sf"/>
</dbReference>
<evidence type="ECO:0000313" key="4">
    <source>
        <dbReference type="EMBL" id="MFG3016480.1"/>
    </source>
</evidence>
<dbReference type="RefSeq" id="WP_392825341.1">
    <property type="nucleotide sequence ID" value="NZ_JBICYV010000031.1"/>
</dbReference>
<dbReference type="EC" id="2.1.1.-" evidence="4"/>
<dbReference type="Gene3D" id="3.40.50.150">
    <property type="entry name" value="Vaccinia Virus protein VP39"/>
    <property type="match status" value="1"/>
</dbReference>
<name>A0ABW7BI13_9ACTN</name>
<dbReference type="GO" id="GO:0008168">
    <property type="term" value="F:methyltransferase activity"/>
    <property type="evidence" value="ECO:0007669"/>
    <property type="project" value="UniProtKB-KW"/>
</dbReference>
<evidence type="ECO:0000256" key="2">
    <source>
        <dbReference type="ARBA" id="ARBA00022679"/>
    </source>
</evidence>
<protein>
    <submittedName>
        <fullName evidence="4">Class I SAM-dependent methyltransferase</fullName>
        <ecNumber evidence="4">2.1.1.-</ecNumber>
    </submittedName>
</protein>
<keyword evidence="5" id="KW-1185">Reference proteome</keyword>
<evidence type="ECO:0000313" key="5">
    <source>
        <dbReference type="Proteomes" id="UP001604267"/>
    </source>
</evidence>
<dbReference type="Pfam" id="PF13649">
    <property type="entry name" value="Methyltransf_25"/>
    <property type="match status" value="1"/>
</dbReference>
<dbReference type="InterPro" id="IPR041698">
    <property type="entry name" value="Methyltransf_25"/>
</dbReference>
<accession>A0ABW7BI13</accession>
<sequence length="280" mass="30351">MPTTDHGSWGYTASTGLGFTHEDIVDAHFEACAGPYRATLDSAGIQPGWSVLDAGCGTGAFLPWLAEAVGPGGRVSAVDLAAENAERAATRMRAHGSPCPVEVRQGDIRRLDHPDNSFDAVWCANTTQYLSDEELLQTLGEFQRVVRPGGTVAVKDLDAGLIVVRPGDPFLFPDFFRRAARQPGYARQLLRTGELYRWLDRAGLTSVRQHSLLIEHFAPMPPQVLRFYTLACARVARMAVDAGADGPWQEFLDTEGAAHPLRGPHAYIREGNTVAVGVVS</sequence>
<dbReference type="PANTHER" id="PTHR43861:SF1">
    <property type="entry name" value="TRANS-ACONITATE 2-METHYLTRANSFERASE"/>
    <property type="match status" value="1"/>
</dbReference>
<dbReference type="PANTHER" id="PTHR43861">
    <property type="entry name" value="TRANS-ACONITATE 2-METHYLTRANSFERASE-RELATED"/>
    <property type="match status" value="1"/>
</dbReference>
<dbReference type="EMBL" id="JBICYV010000031">
    <property type="protein sequence ID" value="MFG3016480.1"/>
    <property type="molecule type" value="Genomic_DNA"/>
</dbReference>
<evidence type="ECO:0000256" key="1">
    <source>
        <dbReference type="ARBA" id="ARBA00022603"/>
    </source>
</evidence>
<keyword evidence="1 4" id="KW-0489">Methyltransferase</keyword>
<evidence type="ECO:0000259" key="3">
    <source>
        <dbReference type="Pfam" id="PF13649"/>
    </source>
</evidence>
<dbReference type="GO" id="GO:0032259">
    <property type="term" value="P:methylation"/>
    <property type="evidence" value="ECO:0007669"/>
    <property type="project" value="UniProtKB-KW"/>
</dbReference>